<dbReference type="AGR" id="FB:FBgn0028424"/>
<feature type="non-terminal residue" evidence="2">
    <location>
        <position position="1"/>
    </location>
</feature>
<dbReference type="GO" id="GO:0045924">
    <property type="term" value="P:regulation of female receptivity"/>
    <property type="evidence" value="ECO:0000315"/>
    <property type="project" value="FlyBase"/>
</dbReference>
<name>Q8IGH1_DROME</name>
<dbReference type="InterPro" id="IPR015897">
    <property type="entry name" value="CHK_kinase-like"/>
</dbReference>
<dbReference type="Gene3D" id="3.90.1200.10">
    <property type="match status" value="1"/>
</dbReference>
<evidence type="ECO:0000259" key="1">
    <source>
        <dbReference type="SMART" id="SM00587"/>
    </source>
</evidence>
<dbReference type="PhylomeDB" id="Q8IGH1"/>
<proteinExistence type="evidence at transcript level"/>
<dbReference type="PANTHER" id="PTHR11012:SF8">
    <property type="entry name" value="JUVENILE HORMONE-INDUCIBLE PROTEIN 26"/>
    <property type="match status" value="1"/>
</dbReference>
<dbReference type="FlyBase" id="FBgn0028424">
    <property type="gene designation" value="JhI-26"/>
</dbReference>
<evidence type="ECO:0000313" key="3">
    <source>
        <dbReference type="FlyBase" id="FBgn0028424"/>
    </source>
</evidence>
<dbReference type="SMART" id="SM00587">
    <property type="entry name" value="CHK"/>
    <property type="match status" value="1"/>
</dbReference>
<reference evidence="2" key="1">
    <citation type="submission" date="2002-11" db="EMBL/GenBank/DDBJ databases">
        <authorList>
            <person name="Stapleton M."/>
            <person name="Brokstein P."/>
            <person name="Hong L."/>
            <person name="Agbayani A."/>
            <person name="Carlson J."/>
            <person name="Champe M."/>
            <person name="Chavez C."/>
            <person name="Dorsett V."/>
            <person name="Dresnek D."/>
            <person name="Farfan D."/>
            <person name="Frise E."/>
            <person name="George R."/>
            <person name="Gonzalez M."/>
            <person name="Guarin H."/>
            <person name="Kronmiller B."/>
            <person name="Li P."/>
            <person name="Liao G."/>
            <person name="Miranda A."/>
            <person name="Mungall C.J."/>
            <person name="Nunoo J."/>
            <person name="Pacleb J."/>
            <person name="Paragas V."/>
            <person name="Park S."/>
            <person name="Patel S."/>
            <person name="Phouanenavong S."/>
            <person name="Wan K."/>
            <person name="Yu C."/>
            <person name="Lewis S.E."/>
            <person name="Rubin G.M."/>
            <person name="Celniker S."/>
        </authorList>
    </citation>
    <scope>NUCLEOTIDE SEQUENCE</scope>
    <source>
        <strain evidence="2">Berkeley</strain>
    </source>
</reference>
<dbReference type="SUPFAM" id="SSF56112">
    <property type="entry name" value="Protein kinase-like (PK-like)"/>
    <property type="match status" value="1"/>
</dbReference>
<dbReference type="Pfam" id="PF02958">
    <property type="entry name" value="EcKL"/>
    <property type="match status" value="1"/>
</dbReference>
<protein>
    <submittedName>
        <fullName evidence="2">RH23112p</fullName>
    </submittedName>
</protein>
<gene>
    <name evidence="2 3" type="primary">JhI-26</name>
    <name evidence="3" type="ORF">CG3767</name>
</gene>
<dbReference type="OrthoDB" id="191037at2759"/>
<dbReference type="AlphaFoldDB" id="Q8IGH1"/>
<dbReference type="FunFam" id="3.90.1200.10:FF:000035">
    <property type="entry name" value="Juvenile hormone-inducible protein 26"/>
    <property type="match status" value="1"/>
</dbReference>
<feature type="domain" description="CHK kinase-like" evidence="1">
    <location>
        <begin position="153"/>
        <end position="351"/>
    </location>
</feature>
<dbReference type="PANTHER" id="PTHR11012">
    <property type="entry name" value="PROTEIN KINASE-LIKE DOMAIN-CONTAINING"/>
    <property type="match status" value="1"/>
</dbReference>
<sequence length="455" mass="52568">DSLSTSEAVGIVSTDEMEKIEAERQWLRYTVLPSILRNGRLVDNYSESKVTTFHVGDIDIDVIGHSEAFMLTFCYRTTINFEYDGQKFQRKMVVKKTPAMPPEMYESIQFGPLFTNEINFYTEILPEFQKFTDGKFAAPKYYYGELNQHSAVAILENFAEQGWRVTKDRVGLSLQHAMIAVSYLGRFHGFAYAMKHKNPEKFAQLTDNLKESRYANDNIHPEWKLTMKTSIDRAAKAVATYQPQIDEEFVKKFCFMISDYSQYGRQRVAPREPLATLCHGDYVRNNVAYRYDDKEEPQEIMMFDYQTLRVSSPMVDLNVFLAVSIFAEVRDPNFEAIFCEYTLALHNSYREHAKEEVPDFLSRGELLKEYVRFLPYSLSISASFLMSLVDPLDISPEEMFALQLSDEEIIERTMNRGGEVVDREVAHQVKEMLELSQATGVSIDDGIDLDKLPKE</sequence>
<dbReference type="InterPro" id="IPR004119">
    <property type="entry name" value="EcKL"/>
</dbReference>
<organism evidence="2">
    <name type="scientific">Drosophila melanogaster</name>
    <name type="common">Fruit fly</name>
    <dbReference type="NCBI Taxonomy" id="7227"/>
    <lineage>
        <taxon>Eukaryota</taxon>
        <taxon>Metazoa</taxon>
        <taxon>Ecdysozoa</taxon>
        <taxon>Arthropoda</taxon>
        <taxon>Hexapoda</taxon>
        <taxon>Insecta</taxon>
        <taxon>Pterygota</taxon>
        <taxon>Neoptera</taxon>
        <taxon>Endopterygota</taxon>
        <taxon>Diptera</taxon>
        <taxon>Brachycera</taxon>
        <taxon>Muscomorpha</taxon>
        <taxon>Ephydroidea</taxon>
        <taxon>Drosophilidae</taxon>
        <taxon>Drosophila</taxon>
        <taxon>Sophophora</taxon>
    </lineage>
</organism>
<dbReference type="InterPro" id="IPR011009">
    <property type="entry name" value="Kinase-like_dom_sf"/>
</dbReference>
<evidence type="ECO:0000313" key="2">
    <source>
        <dbReference type="EMBL" id="AAN71542.1"/>
    </source>
</evidence>
<accession>Q8IGH1</accession>
<dbReference type="VEuPathDB" id="VectorBase:FBgn0028424"/>
<dbReference type="EMBL" id="BT001787">
    <property type="protein sequence ID" value="AAN71542.1"/>
    <property type="molecule type" value="mRNA"/>
</dbReference>
<dbReference type="ExpressionAtlas" id="Q8IGH1">
    <property type="expression patterns" value="baseline and differential"/>
</dbReference>
<dbReference type="HOGENOM" id="CLU_010718_2_0_1"/>
<dbReference type="Bgee" id="FBgn0028424">
    <property type="expression patterns" value="Expressed in adult Malpighian tubule principal cell of lower segment in Malpighian tubule and 128 other cell types or tissues"/>
</dbReference>